<evidence type="ECO:0000259" key="1">
    <source>
        <dbReference type="Pfam" id="PF10263"/>
    </source>
</evidence>
<accession>A0A3B0Y9B9</accession>
<name>A0A3B0Y9B9_9ZZZZ</name>
<gene>
    <name evidence="2" type="ORF">MNBD_GAMMA13-1699</name>
</gene>
<dbReference type="GO" id="GO:0006950">
    <property type="term" value="P:response to stress"/>
    <property type="evidence" value="ECO:0007669"/>
    <property type="project" value="UniProtKB-ARBA"/>
</dbReference>
<organism evidence="2">
    <name type="scientific">hydrothermal vent metagenome</name>
    <dbReference type="NCBI Taxonomy" id="652676"/>
    <lineage>
        <taxon>unclassified sequences</taxon>
        <taxon>metagenomes</taxon>
        <taxon>ecological metagenomes</taxon>
    </lineage>
</organism>
<sequence>HGLQTTVPHEVAHYIADRVWGLASIRPHGVEWRSVMHQLGAEPSASARFDLSGLPVRRQRRFTYRCDCDTHELTACRHNRVSKGRARYHCRQCGAVLVPM</sequence>
<dbReference type="Pfam" id="PF10263">
    <property type="entry name" value="SprT-like"/>
    <property type="match status" value="1"/>
</dbReference>
<dbReference type="PANTHER" id="PTHR38773">
    <property type="entry name" value="PROTEIN SPRT"/>
    <property type="match status" value="1"/>
</dbReference>
<feature type="domain" description="SprT-like" evidence="1">
    <location>
        <begin position="3"/>
        <end position="43"/>
    </location>
</feature>
<dbReference type="EMBL" id="UOFK01000015">
    <property type="protein sequence ID" value="VAW72147.1"/>
    <property type="molecule type" value="Genomic_DNA"/>
</dbReference>
<dbReference type="PANTHER" id="PTHR38773:SF1">
    <property type="entry name" value="PROTEIN SPRT"/>
    <property type="match status" value="1"/>
</dbReference>
<proteinExistence type="predicted"/>
<evidence type="ECO:0000313" key="2">
    <source>
        <dbReference type="EMBL" id="VAW72147.1"/>
    </source>
</evidence>
<dbReference type="AlphaFoldDB" id="A0A3B0Y9B9"/>
<reference evidence="2" key="1">
    <citation type="submission" date="2018-06" db="EMBL/GenBank/DDBJ databases">
        <authorList>
            <person name="Zhirakovskaya E."/>
        </authorList>
    </citation>
    <scope>NUCLEOTIDE SEQUENCE</scope>
</reference>
<protein>
    <recommendedName>
        <fullName evidence="1">SprT-like domain-containing protein</fullName>
    </recommendedName>
</protein>
<feature type="non-terminal residue" evidence="2">
    <location>
        <position position="1"/>
    </location>
</feature>
<dbReference type="InterPro" id="IPR006640">
    <property type="entry name" value="SprT-like_domain"/>
</dbReference>